<evidence type="ECO:0000256" key="1">
    <source>
        <dbReference type="ARBA" id="ARBA00022679"/>
    </source>
</evidence>
<gene>
    <name evidence="4" type="ORF">QWY13_00810</name>
</gene>
<keyword evidence="5" id="KW-1185">Reference proteome</keyword>
<dbReference type="EMBL" id="JAUJWU010000001">
    <property type="protein sequence ID" value="MDN7244012.1"/>
    <property type="molecule type" value="Genomic_DNA"/>
</dbReference>
<evidence type="ECO:0000313" key="5">
    <source>
        <dbReference type="Proteomes" id="UP001172142"/>
    </source>
</evidence>
<organism evidence="4 5">
    <name type="scientific">Planococcus shenhongbingii</name>
    <dbReference type="NCBI Taxonomy" id="3058398"/>
    <lineage>
        <taxon>Bacteria</taxon>
        <taxon>Bacillati</taxon>
        <taxon>Bacillota</taxon>
        <taxon>Bacilli</taxon>
        <taxon>Bacillales</taxon>
        <taxon>Caryophanaceae</taxon>
        <taxon>Planococcus</taxon>
    </lineage>
</organism>
<dbReference type="PANTHER" id="PTHR11364">
    <property type="entry name" value="THIOSULFATE SULFERTANSFERASE"/>
    <property type="match status" value="1"/>
</dbReference>
<name>A0ABT8N8N5_9BACL</name>
<comment type="caution">
    <text evidence="4">The sequence shown here is derived from an EMBL/GenBank/DDBJ whole genome shotgun (WGS) entry which is preliminary data.</text>
</comment>
<dbReference type="RefSeq" id="WP_301854589.1">
    <property type="nucleotide sequence ID" value="NZ_JAUJWU010000001.1"/>
</dbReference>
<sequence length="310" mass="35026">MTVFIKTTDTENYRWIDARFELHNPESGRQLYAEEHVKGAVFWDLNDDLSDMASNAGRHPMPSKEQLAELIRTSGLNYEDSIVIYDQGGTAYAARAWWLLKYAGFEKVYISKIGFEALKKQGIEVSTETPRYTPSNIELTFNESIYADQEYVKKVINGEELGVLVDARSAKRYAGIEEPIDPVAGRIPGARNFDLELLVKNKQFIDDADFSSVLQNNEPAVIYCGSGVSAAGLYAALAEKGHESLRLYTGSFSDWIRNEDNVVEIDRDDQPDPSDDDSKDILARLIEEGFSGEMLMKKFEYEKSLIDKKQ</sequence>
<dbReference type="SUPFAM" id="SSF52821">
    <property type="entry name" value="Rhodanese/Cell cycle control phosphatase"/>
    <property type="match status" value="2"/>
</dbReference>
<dbReference type="CDD" id="cd01448">
    <property type="entry name" value="TST_Repeat_1"/>
    <property type="match status" value="1"/>
</dbReference>
<accession>A0ABT8N8N5</accession>
<evidence type="ECO:0000313" key="4">
    <source>
        <dbReference type="EMBL" id="MDN7244012.1"/>
    </source>
</evidence>
<protein>
    <submittedName>
        <fullName evidence="4">Sulfurtransferase</fullName>
        <ecNumber evidence="4">2.8.1.-</ecNumber>
    </submittedName>
</protein>
<dbReference type="InterPro" id="IPR036873">
    <property type="entry name" value="Rhodanese-like_dom_sf"/>
</dbReference>
<keyword evidence="2" id="KW-0677">Repeat</keyword>
<evidence type="ECO:0000259" key="3">
    <source>
        <dbReference type="PROSITE" id="PS50206"/>
    </source>
</evidence>
<dbReference type="PROSITE" id="PS50206">
    <property type="entry name" value="RHODANESE_3"/>
    <property type="match status" value="2"/>
</dbReference>
<feature type="domain" description="Rhodanese" evidence="3">
    <location>
        <begin position="163"/>
        <end position="264"/>
    </location>
</feature>
<dbReference type="Gene3D" id="3.40.250.10">
    <property type="entry name" value="Rhodanese-like domain"/>
    <property type="match status" value="2"/>
</dbReference>
<dbReference type="SMART" id="SM00450">
    <property type="entry name" value="RHOD"/>
    <property type="match status" value="2"/>
</dbReference>
<dbReference type="GO" id="GO:0016740">
    <property type="term" value="F:transferase activity"/>
    <property type="evidence" value="ECO:0007669"/>
    <property type="project" value="UniProtKB-KW"/>
</dbReference>
<reference evidence="4 5" key="1">
    <citation type="submission" date="2023-07" db="EMBL/GenBank/DDBJ databases">
        <title>Novel species in genus Planococcus.</title>
        <authorList>
            <person name="Ning S."/>
        </authorList>
    </citation>
    <scope>NUCLEOTIDE SEQUENCE [LARGE SCALE GENOMIC DNA]</scope>
    <source>
        <strain evidence="4 5">N017</strain>
    </source>
</reference>
<dbReference type="InterPro" id="IPR045078">
    <property type="entry name" value="TST/MPST-like"/>
</dbReference>
<dbReference type="EC" id="2.8.1.-" evidence="4"/>
<evidence type="ECO:0000256" key="2">
    <source>
        <dbReference type="ARBA" id="ARBA00022737"/>
    </source>
</evidence>
<proteinExistence type="predicted"/>
<dbReference type="PANTHER" id="PTHR11364:SF27">
    <property type="entry name" value="SULFURTRANSFERASE"/>
    <property type="match status" value="1"/>
</dbReference>
<dbReference type="InterPro" id="IPR001763">
    <property type="entry name" value="Rhodanese-like_dom"/>
</dbReference>
<dbReference type="Pfam" id="PF00581">
    <property type="entry name" value="Rhodanese"/>
    <property type="match status" value="2"/>
</dbReference>
<feature type="domain" description="Rhodanese" evidence="3">
    <location>
        <begin position="9"/>
        <end position="127"/>
    </location>
</feature>
<dbReference type="Proteomes" id="UP001172142">
    <property type="component" value="Unassembled WGS sequence"/>
</dbReference>
<keyword evidence="1 4" id="KW-0808">Transferase</keyword>